<organism evidence="1">
    <name type="scientific">marine sediment metagenome</name>
    <dbReference type="NCBI Taxonomy" id="412755"/>
    <lineage>
        <taxon>unclassified sequences</taxon>
        <taxon>metagenomes</taxon>
        <taxon>ecological metagenomes</taxon>
    </lineage>
</organism>
<protein>
    <submittedName>
        <fullName evidence="1">Uncharacterized protein</fullName>
    </submittedName>
</protein>
<accession>A0A0F8YCQ5</accession>
<proteinExistence type="predicted"/>
<dbReference type="AlphaFoldDB" id="A0A0F8YCQ5"/>
<sequence length="130" mass="14932">YESFKFELCGNLPQKEAPHADLPDLIDLPLFKAEIFGLEKSKTPSDRSKTCLNPFFPCFLTILLLSEFFKSFLRACQFGVANRTQSGNGVPRETQLQYARTIFWHGRRPASISMDRNMDTPYDVQVFFAI</sequence>
<feature type="non-terminal residue" evidence="1">
    <location>
        <position position="1"/>
    </location>
</feature>
<reference evidence="1" key="1">
    <citation type="journal article" date="2015" name="Nature">
        <title>Complex archaea that bridge the gap between prokaryotes and eukaryotes.</title>
        <authorList>
            <person name="Spang A."/>
            <person name="Saw J.H."/>
            <person name="Jorgensen S.L."/>
            <person name="Zaremba-Niedzwiedzka K."/>
            <person name="Martijn J."/>
            <person name="Lind A.E."/>
            <person name="van Eijk R."/>
            <person name="Schleper C."/>
            <person name="Guy L."/>
            <person name="Ettema T.J."/>
        </authorList>
    </citation>
    <scope>NUCLEOTIDE SEQUENCE</scope>
</reference>
<name>A0A0F8YCQ5_9ZZZZ</name>
<evidence type="ECO:0000313" key="1">
    <source>
        <dbReference type="EMBL" id="KKK71475.1"/>
    </source>
</evidence>
<comment type="caution">
    <text evidence="1">The sequence shown here is derived from an EMBL/GenBank/DDBJ whole genome shotgun (WGS) entry which is preliminary data.</text>
</comment>
<gene>
    <name evidence="1" type="ORF">LCGC14_2913550</name>
</gene>
<dbReference type="EMBL" id="LAZR01057718">
    <property type="protein sequence ID" value="KKK71475.1"/>
    <property type="molecule type" value="Genomic_DNA"/>
</dbReference>